<dbReference type="PROSITE" id="PS50089">
    <property type="entry name" value="ZF_RING_2"/>
    <property type="match status" value="1"/>
</dbReference>
<evidence type="ECO:0000256" key="8">
    <source>
        <dbReference type="ARBA" id="ARBA00022833"/>
    </source>
</evidence>
<dbReference type="PROSITE" id="PS51382">
    <property type="entry name" value="SPX"/>
    <property type="match status" value="1"/>
</dbReference>
<dbReference type="PANTHER" id="PTHR46764">
    <property type="entry name" value="E3 UBIQUITIN-PROTEIN LIGASE BAH1"/>
    <property type="match status" value="1"/>
</dbReference>
<dbReference type="CDD" id="cd23127">
    <property type="entry name" value="RING-HC_BAH1-like"/>
    <property type="match status" value="1"/>
</dbReference>
<dbReference type="GO" id="GO:0061630">
    <property type="term" value="F:ubiquitin protein ligase activity"/>
    <property type="evidence" value="ECO:0007669"/>
    <property type="project" value="UniProtKB-EC"/>
</dbReference>
<dbReference type="InterPro" id="IPR018957">
    <property type="entry name" value="Znf_C3HC4_RING-type"/>
</dbReference>
<comment type="pathway">
    <text evidence="2">Protein modification; protein ubiquitination.</text>
</comment>
<dbReference type="InterPro" id="IPR013083">
    <property type="entry name" value="Znf_RING/FYVE/PHD"/>
</dbReference>
<dbReference type="InterPro" id="IPR004331">
    <property type="entry name" value="SPX_dom"/>
</dbReference>
<feature type="domain" description="SPX" evidence="11">
    <location>
        <begin position="15"/>
        <end position="156"/>
    </location>
</feature>
<name>A0AAD4S2H6_9MAGN</name>
<dbReference type="EC" id="2.3.2.27" evidence="3"/>
<dbReference type="PANTHER" id="PTHR46764:SF1">
    <property type="entry name" value="E3 UBIQUITIN-PROTEIN LIGASE NLA"/>
    <property type="match status" value="1"/>
</dbReference>
<evidence type="ECO:0000256" key="5">
    <source>
        <dbReference type="ARBA" id="ARBA00022723"/>
    </source>
</evidence>
<accession>A0AAD4S2H6</accession>
<organism evidence="12 13">
    <name type="scientific">Papaver atlanticum</name>
    <dbReference type="NCBI Taxonomy" id="357466"/>
    <lineage>
        <taxon>Eukaryota</taxon>
        <taxon>Viridiplantae</taxon>
        <taxon>Streptophyta</taxon>
        <taxon>Embryophyta</taxon>
        <taxon>Tracheophyta</taxon>
        <taxon>Spermatophyta</taxon>
        <taxon>Magnoliopsida</taxon>
        <taxon>Ranunculales</taxon>
        <taxon>Papaveraceae</taxon>
        <taxon>Papaveroideae</taxon>
        <taxon>Papaver</taxon>
    </lineage>
</organism>
<sequence length="341" mass="39679">MDLSSLNVRRNGEEMKFCQRYQEYYMNERTNDLPCVGYKKLKQILEKCKKDHPQSHQSHQCSVCDETFFPSLRREMSAIVGYFNERAQNLLQLHLSSGFRKYFIWFKSNIQGHHLAMIEEGKELVSYAMINAIAMRKILKKYDKIHYSKQGQAFKSQAQSMHIDIFQSPWIRELIAFHINLTESSNETKDLPRLVEDCSVTFEGGRPSFTFLLFDSVKLEIDLTCSICLDPVFSVVSLTCGHIFCNVCACSASEVAIADELKAANPKAKCPLCREEGVFRGAVHLHELNNLLSRRCPDYWKERLQAEKEERDRQAKVLESKLKERLAREHWETTCRAFRNI</sequence>
<evidence type="ECO:0000313" key="13">
    <source>
        <dbReference type="Proteomes" id="UP001202328"/>
    </source>
</evidence>
<keyword evidence="13" id="KW-1185">Reference proteome</keyword>
<evidence type="ECO:0000259" key="10">
    <source>
        <dbReference type="PROSITE" id="PS50089"/>
    </source>
</evidence>
<feature type="domain" description="RING-type" evidence="10">
    <location>
        <begin position="225"/>
        <end position="274"/>
    </location>
</feature>
<dbReference type="SMART" id="SM00184">
    <property type="entry name" value="RING"/>
    <property type="match status" value="1"/>
</dbReference>
<keyword evidence="6 9" id="KW-0863">Zinc-finger</keyword>
<dbReference type="EMBL" id="JAJJMB010015535">
    <property type="protein sequence ID" value="KAI3853562.1"/>
    <property type="molecule type" value="Genomic_DNA"/>
</dbReference>
<protein>
    <recommendedName>
        <fullName evidence="3">RING-type E3 ubiquitin transferase</fullName>
        <ecNumber evidence="3">2.3.2.27</ecNumber>
    </recommendedName>
</protein>
<evidence type="ECO:0000256" key="9">
    <source>
        <dbReference type="PROSITE-ProRule" id="PRU00175"/>
    </source>
</evidence>
<reference evidence="12" key="1">
    <citation type="submission" date="2022-04" db="EMBL/GenBank/DDBJ databases">
        <title>A functionally conserved STORR gene fusion in Papaver species that diverged 16.8 million years ago.</title>
        <authorList>
            <person name="Catania T."/>
        </authorList>
    </citation>
    <scope>NUCLEOTIDE SEQUENCE</scope>
    <source>
        <strain evidence="12">S-188037</strain>
    </source>
</reference>
<dbReference type="InterPro" id="IPR001841">
    <property type="entry name" value="Znf_RING"/>
</dbReference>
<keyword evidence="7" id="KW-0833">Ubl conjugation pathway</keyword>
<proteinExistence type="predicted"/>
<evidence type="ECO:0000256" key="1">
    <source>
        <dbReference type="ARBA" id="ARBA00000900"/>
    </source>
</evidence>
<evidence type="ECO:0000259" key="11">
    <source>
        <dbReference type="PROSITE" id="PS51382"/>
    </source>
</evidence>
<evidence type="ECO:0000256" key="2">
    <source>
        <dbReference type="ARBA" id="ARBA00004906"/>
    </source>
</evidence>
<evidence type="ECO:0000313" key="12">
    <source>
        <dbReference type="EMBL" id="KAI3853562.1"/>
    </source>
</evidence>
<comment type="catalytic activity">
    <reaction evidence="1">
        <text>S-ubiquitinyl-[E2 ubiquitin-conjugating enzyme]-L-cysteine + [acceptor protein]-L-lysine = [E2 ubiquitin-conjugating enzyme]-L-cysteine + N(6)-ubiquitinyl-[acceptor protein]-L-lysine.</text>
        <dbReference type="EC" id="2.3.2.27"/>
    </reaction>
</comment>
<evidence type="ECO:0000256" key="4">
    <source>
        <dbReference type="ARBA" id="ARBA00022679"/>
    </source>
</evidence>
<dbReference type="PROSITE" id="PS00518">
    <property type="entry name" value="ZF_RING_1"/>
    <property type="match status" value="1"/>
</dbReference>
<dbReference type="Pfam" id="PF00097">
    <property type="entry name" value="zf-C3HC4"/>
    <property type="match status" value="1"/>
</dbReference>
<gene>
    <name evidence="12" type="ORF">MKW98_025079</name>
</gene>
<keyword evidence="8" id="KW-0862">Zinc</keyword>
<keyword evidence="4" id="KW-0808">Transferase</keyword>
<dbReference type="AlphaFoldDB" id="A0AAD4S2H6"/>
<dbReference type="SUPFAM" id="SSF57850">
    <property type="entry name" value="RING/U-box"/>
    <property type="match status" value="1"/>
</dbReference>
<comment type="caution">
    <text evidence="12">The sequence shown here is derived from an EMBL/GenBank/DDBJ whole genome shotgun (WGS) entry which is preliminary data.</text>
</comment>
<dbReference type="GO" id="GO:0008270">
    <property type="term" value="F:zinc ion binding"/>
    <property type="evidence" value="ECO:0007669"/>
    <property type="project" value="UniProtKB-KW"/>
</dbReference>
<keyword evidence="5" id="KW-0479">Metal-binding</keyword>
<dbReference type="Proteomes" id="UP001202328">
    <property type="component" value="Unassembled WGS sequence"/>
</dbReference>
<dbReference type="InterPro" id="IPR033326">
    <property type="entry name" value="BAH1"/>
</dbReference>
<evidence type="ECO:0000256" key="7">
    <source>
        <dbReference type="ARBA" id="ARBA00022786"/>
    </source>
</evidence>
<dbReference type="InterPro" id="IPR017907">
    <property type="entry name" value="Znf_RING_CS"/>
</dbReference>
<evidence type="ECO:0000256" key="3">
    <source>
        <dbReference type="ARBA" id="ARBA00012483"/>
    </source>
</evidence>
<evidence type="ECO:0000256" key="6">
    <source>
        <dbReference type="ARBA" id="ARBA00022771"/>
    </source>
</evidence>
<dbReference type="Gene3D" id="3.30.40.10">
    <property type="entry name" value="Zinc/RING finger domain, C3HC4 (zinc finger)"/>
    <property type="match status" value="1"/>
</dbReference>